<reference evidence="13" key="1">
    <citation type="submission" date="2015-10" db="EMBL/GenBank/DDBJ databases">
        <authorList>
            <person name="Gilbert D.G."/>
        </authorList>
    </citation>
    <scope>NUCLEOTIDE SEQUENCE</scope>
</reference>
<dbReference type="InterPro" id="IPR036637">
    <property type="entry name" value="Phosphohistidine_dom_sf"/>
</dbReference>
<dbReference type="NCBIfam" id="TIGR01828">
    <property type="entry name" value="pyru_phos_dikin"/>
    <property type="match status" value="1"/>
</dbReference>
<evidence type="ECO:0000256" key="9">
    <source>
        <dbReference type="ARBA" id="ARBA00022842"/>
    </source>
</evidence>
<evidence type="ECO:0000313" key="13">
    <source>
        <dbReference type="EMBL" id="CUV01587.1"/>
    </source>
</evidence>
<organism evidence="13">
    <name type="scientific">hydrothermal vent metagenome</name>
    <dbReference type="NCBI Taxonomy" id="652676"/>
    <lineage>
        <taxon>unclassified sequences</taxon>
        <taxon>metagenomes</taxon>
        <taxon>ecological metagenomes</taxon>
    </lineage>
</organism>
<evidence type="ECO:0000259" key="12">
    <source>
        <dbReference type="Pfam" id="PF02896"/>
    </source>
</evidence>
<feature type="domain" description="Pyruvate phosphate dikinase AMP/ATP-binding" evidence="11">
    <location>
        <begin position="46"/>
        <end position="289"/>
    </location>
</feature>
<accession>A0A170Q9F4</accession>
<evidence type="ECO:0000256" key="5">
    <source>
        <dbReference type="ARBA" id="ARBA00022723"/>
    </source>
</evidence>
<proteinExistence type="inferred from homology"/>
<protein>
    <recommendedName>
        <fullName evidence="3">pyruvate, phosphate dikinase</fullName>
        <ecNumber evidence="3">2.7.9.1</ecNumber>
    </recommendedName>
</protein>
<dbReference type="InterPro" id="IPR008279">
    <property type="entry name" value="PEP-util_enz_mobile_dom"/>
</dbReference>
<keyword evidence="9" id="KW-0460">Magnesium</keyword>
<dbReference type="Gene3D" id="3.50.30.10">
    <property type="entry name" value="Phosphohistidine domain"/>
    <property type="match status" value="1"/>
</dbReference>
<dbReference type="InterPro" id="IPR040442">
    <property type="entry name" value="Pyrv_kinase-like_dom_sf"/>
</dbReference>
<feature type="domain" description="PEP-utilising enzyme mobile" evidence="10">
    <location>
        <begin position="416"/>
        <end position="497"/>
    </location>
</feature>
<dbReference type="InterPro" id="IPR010121">
    <property type="entry name" value="Pyruvate_phosphate_dikinase"/>
</dbReference>
<dbReference type="EC" id="2.7.9.1" evidence="3"/>
<evidence type="ECO:0000256" key="7">
    <source>
        <dbReference type="ARBA" id="ARBA00022777"/>
    </source>
</evidence>
<evidence type="ECO:0000256" key="4">
    <source>
        <dbReference type="ARBA" id="ARBA00022679"/>
    </source>
</evidence>
<evidence type="ECO:0000256" key="3">
    <source>
        <dbReference type="ARBA" id="ARBA00011994"/>
    </source>
</evidence>
<dbReference type="GO" id="GO:0005524">
    <property type="term" value="F:ATP binding"/>
    <property type="evidence" value="ECO:0007669"/>
    <property type="project" value="UniProtKB-KW"/>
</dbReference>
<dbReference type="InterPro" id="IPR015813">
    <property type="entry name" value="Pyrv/PenolPyrv_kinase-like_dom"/>
</dbReference>
<feature type="domain" description="Pyruvate phosphate dikinase AMP/ATP-binding" evidence="11">
    <location>
        <begin position="3"/>
        <end position="40"/>
    </location>
</feature>
<dbReference type="SUPFAM" id="SSF51621">
    <property type="entry name" value="Phosphoenolpyruvate/pyruvate domain"/>
    <property type="match status" value="1"/>
</dbReference>
<feature type="domain" description="PEP-utilising enzyme C-terminal" evidence="12">
    <location>
        <begin position="529"/>
        <end position="912"/>
    </location>
</feature>
<dbReference type="PROSITE" id="PS00742">
    <property type="entry name" value="PEP_ENZYMES_2"/>
    <property type="match status" value="1"/>
</dbReference>
<keyword evidence="6" id="KW-0547">Nucleotide-binding</keyword>
<dbReference type="EMBL" id="FAXA01000102">
    <property type="protein sequence ID" value="CUV01587.1"/>
    <property type="molecule type" value="Genomic_DNA"/>
</dbReference>
<dbReference type="PIRSF" id="PIRSF000853">
    <property type="entry name" value="PPDK"/>
    <property type="match status" value="1"/>
</dbReference>
<dbReference type="GO" id="GO:0046872">
    <property type="term" value="F:metal ion binding"/>
    <property type="evidence" value="ECO:0007669"/>
    <property type="project" value="UniProtKB-KW"/>
</dbReference>
<feature type="domain" description="Pyruvate phosphate dikinase AMP/ATP-binding" evidence="11">
    <location>
        <begin position="297"/>
        <end position="351"/>
    </location>
</feature>
<dbReference type="SUPFAM" id="SSF52009">
    <property type="entry name" value="Phosphohistidine domain"/>
    <property type="match status" value="1"/>
</dbReference>
<evidence type="ECO:0000256" key="8">
    <source>
        <dbReference type="ARBA" id="ARBA00022840"/>
    </source>
</evidence>
<evidence type="ECO:0000259" key="10">
    <source>
        <dbReference type="Pfam" id="PF00391"/>
    </source>
</evidence>
<dbReference type="Gene3D" id="1.10.189.10">
    <property type="entry name" value="Pyruvate Phosphate Dikinase, domain 2"/>
    <property type="match status" value="1"/>
</dbReference>
<dbReference type="Gene3D" id="3.30.1490.20">
    <property type="entry name" value="ATP-grasp fold, A domain"/>
    <property type="match status" value="1"/>
</dbReference>
<keyword evidence="8" id="KW-0067">ATP-binding</keyword>
<dbReference type="Pfam" id="PF01326">
    <property type="entry name" value="PPDK_N"/>
    <property type="match status" value="3"/>
</dbReference>
<keyword evidence="7 13" id="KW-0418">Kinase</keyword>
<dbReference type="PANTHER" id="PTHR22931">
    <property type="entry name" value="PHOSPHOENOLPYRUVATE DIKINASE-RELATED"/>
    <property type="match status" value="1"/>
</dbReference>
<keyword evidence="13" id="KW-0670">Pyruvate</keyword>
<evidence type="ECO:0000256" key="6">
    <source>
        <dbReference type="ARBA" id="ARBA00022741"/>
    </source>
</evidence>
<dbReference type="GO" id="GO:0016301">
    <property type="term" value="F:kinase activity"/>
    <property type="evidence" value="ECO:0007669"/>
    <property type="project" value="UniProtKB-KW"/>
</dbReference>
<sequence length="918" mass="101288">MKALLGGKGANLAEMTRIALPVPPGYTITTEVCTYYNDHKKSYPKALQKQTEDGIKRMEKQLGKKFGDKKNPLLLSVRSGARESMPGMMDTILNLGLNDETVEALAESSGNARFAWDSYRRFIQMYGDVVMGVQKLPTEDEEPFEIVIEQVKRKLLGNAHADDTDLSAEDLQVLVAEFKKLVKSRTGKAFPNNPWDQLRGSVGAVFSSWMNDRAIVYRRKYNIPVEWGTAVNVQSMVFGNSGDNSGSGVAFTRDPATGENVFWGEFMMNAQGEDVVAGVRTPDPVAKLKKVLPSAHKELLRICRVLEKHFRDVQDFEFTIEEEKVFMLQTRNGKRTGLAAVRIACEMVKEKLITWKDAVTRIPADDLDQLLAPVFDRAAVRKMSAITKGLPAGPGAATGRVYFNAERAEAAKAKGEEVLLVRLETSPEDLRGMIAANGILTARGGVSSHAALVARQMGKICVCGAAGVQINYAKRTMKIGKTNFKEGDFLSIDGTSGEIFPGEVKTAPSEVVQGLLENKTAAKRSRTYRNFTQIMNWCAKVSKMQVRTNADTPEQVENAIAFGAAGIGLCRTEHMFLDPIRLPSVRQMLLNAEAAEAWRRENNDRVFRAENESDASQAVKDFYEALDQVRDLQTGDFSRILQVMGPRPVIIRLLDAPLHEFLPPYETLLIELMELRHVGAALEELEKKETFLHLVDSLRESNPMLGHRGCRLGLSFPAIYRMQVEAIITAGALLVKEGLDVSPEIMIPLTVDVEEMHRLREDLSLVASHVQERLGVKVHYKFGTMIETPRAALTAGEIAKESEFFSFGTNDLTQMVFGFSRDDAEGKFLRRYVDEGVLPDDPFASIDPQGVGALVKIGVGAGRRERPNLEIGICGEHGGDPASVAFCHEVGLDYVSCSPFRVPVARLAAAQAALTSNN</sequence>
<dbReference type="Gene3D" id="3.30.470.20">
    <property type="entry name" value="ATP-grasp fold, B domain"/>
    <property type="match status" value="1"/>
</dbReference>
<dbReference type="AlphaFoldDB" id="A0A170Q9F4"/>
<dbReference type="PANTHER" id="PTHR22931:SF9">
    <property type="entry name" value="PYRUVATE, PHOSPHATE DIKINASE 1, CHLOROPLASTIC"/>
    <property type="match status" value="1"/>
</dbReference>
<dbReference type="Pfam" id="PF00391">
    <property type="entry name" value="PEP-utilizers"/>
    <property type="match status" value="1"/>
</dbReference>
<keyword evidence="5" id="KW-0479">Metal-binding</keyword>
<dbReference type="PROSITE" id="PS00370">
    <property type="entry name" value="PEP_ENZYMES_PHOS_SITE"/>
    <property type="match status" value="1"/>
</dbReference>
<dbReference type="Gene3D" id="1.20.80.30">
    <property type="match status" value="1"/>
</dbReference>
<gene>
    <name evidence="13" type="ORF">MGWOODY_Clf1021</name>
</gene>
<dbReference type="Gene3D" id="3.20.20.60">
    <property type="entry name" value="Phosphoenolpyruvate-binding domains"/>
    <property type="match status" value="1"/>
</dbReference>
<dbReference type="InterPro" id="IPR018274">
    <property type="entry name" value="PEP_util_AS"/>
</dbReference>
<dbReference type="InterPro" id="IPR023151">
    <property type="entry name" value="PEP_util_CS"/>
</dbReference>
<dbReference type="InterPro" id="IPR000121">
    <property type="entry name" value="PEP_util_C"/>
</dbReference>
<dbReference type="InterPro" id="IPR013815">
    <property type="entry name" value="ATP_grasp_subdomain_1"/>
</dbReference>
<comment type="cofactor">
    <cofactor evidence="1">
        <name>Mg(2+)</name>
        <dbReference type="ChEBI" id="CHEBI:18420"/>
    </cofactor>
</comment>
<evidence type="ECO:0000256" key="1">
    <source>
        <dbReference type="ARBA" id="ARBA00001946"/>
    </source>
</evidence>
<dbReference type="NCBIfam" id="NF004531">
    <property type="entry name" value="PRK05878.1"/>
    <property type="match status" value="1"/>
</dbReference>
<evidence type="ECO:0000259" key="11">
    <source>
        <dbReference type="Pfam" id="PF01326"/>
    </source>
</evidence>
<keyword evidence="4 13" id="KW-0808">Transferase</keyword>
<evidence type="ECO:0000256" key="2">
    <source>
        <dbReference type="ARBA" id="ARBA00007837"/>
    </source>
</evidence>
<dbReference type="Pfam" id="PF02896">
    <property type="entry name" value="PEP-utilizers_C"/>
    <property type="match status" value="1"/>
</dbReference>
<dbReference type="GO" id="GO:0050242">
    <property type="term" value="F:pyruvate, phosphate dikinase activity"/>
    <property type="evidence" value="ECO:0007669"/>
    <property type="project" value="UniProtKB-EC"/>
</dbReference>
<comment type="similarity">
    <text evidence="2">Belongs to the PEP-utilizing enzyme family.</text>
</comment>
<name>A0A170Q9F4_9ZZZZ</name>
<dbReference type="SUPFAM" id="SSF56059">
    <property type="entry name" value="Glutathione synthetase ATP-binding domain-like"/>
    <property type="match status" value="1"/>
</dbReference>
<dbReference type="InterPro" id="IPR002192">
    <property type="entry name" value="PPDK_AMP/ATP-bd"/>
</dbReference>